<dbReference type="KEGG" id="dpl:KGM_215086"/>
<dbReference type="AlphaFoldDB" id="A0A212EZ80"/>
<sequence>MFNTGNQDASEHEPVRHRIKSMVLRDHLLRTEYLALQKAIKICQIDETSADSSRVLAEAGGAEAASAPGHVDAVGVLELPEVLMCVKIMTGTEGFDGYETFSFSNDAERDDVTVVLKKINEYFGIKSNVTLARYRFNTGNQEDSENMNHMVLRDHFLRTEDLTLQKAIKICQIDETSADSSRVLEEAGGAEAASAPGHVDAVGVLEPPEVLICAKIMVILLGGLRCLPGKYHITVDRGVKPVVYTPLKVPLSQRDNLKAELDRMTELGVFRKVTHPTPRVKAWFAWLRKMVKYVYV</sequence>
<dbReference type="STRING" id="278856.A0A212EZ80"/>
<name>A0A212EZ80_DANPL</name>
<gene>
    <name evidence="1" type="ORF">KGM_215086</name>
</gene>
<proteinExistence type="predicted"/>
<protein>
    <submittedName>
        <fullName evidence="1">RETRotransposon family member</fullName>
    </submittedName>
</protein>
<evidence type="ECO:0000313" key="2">
    <source>
        <dbReference type="Proteomes" id="UP000007151"/>
    </source>
</evidence>
<accession>A0A212EZ80</accession>
<keyword evidence="2" id="KW-1185">Reference proteome</keyword>
<evidence type="ECO:0000313" key="1">
    <source>
        <dbReference type="EMBL" id="OWR46806.1"/>
    </source>
</evidence>
<dbReference type="EMBL" id="AGBW02011336">
    <property type="protein sequence ID" value="OWR46806.1"/>
    <property type="molecule type" value="Genomic_DNA"/>
</dbReference>
<organism evidence="1 2">
    <name type="scientific">Danaus plexippus plexippus</name>
    <dbReference type="NCBI Taxonomy" id="278856"/>
    <lineage>
        <taxon>Eukaryota</taxon>
        <taxon>Metazoa</taxon>
        <taxon>Ecdysozoa</taxon>
        <taxon>Arthropoda</taxon>
        <taxon>Hexapoda</taxon>
        <taxon>Insecta</taxon>
        <taxon>Pterygota</taxon>
        <taxon>Neoptera</taxon>
        <taxon>Endopterygota</taxon>
        <taxon>Lepidoptera</taxon>
        <taxon>Glossata</taxon>
        <taxon>Ditrysia</taxon>
        <taxon>Papilionoidea</taxon>
        <taxon>Nymphalidae</taxon>
        <taxon>Danainae</taxon>
        <taxon>Danaini</taxon>
        <taxon>Danaina</taxon>
        <taxon>Danaus</taxon>
        <taxon>Danaus</taxon>
    </lineage>
</organism>
<dbReference type="InParanoid" id="A0A212EZ80"/>
<dbReference type="Proteomes" id="UP000007151">
    <property type="component" value="Unassembled WGS sequence"/>
</dbReference>
<comment type="caution">
    <text evidence="1">The sequence shown here is derived from an EMBL/GenBank/DDBJ whole genome shotgun (WGS) entry which is preliminary data.</text>
</comment>
<reference evidence="1 2" key="1">
    <citation type="journal article" date="2011" name="Cell">
        <title>The monarch butterfly genome yields insights into long-distance migration.</title>
        <authorList>
            <person name="Zhan S."/>
            <person name="Merlin C."/>
            <person name="Boore J.L."/>
            <person name="Reppert S.M."/>
        </authorList>
    </citation>
    <scope>NUCLEOTIDE SEQUENCE [LARGE SCALE GENOMIC DNA]</scope>
    <source>
        <strain evidence="1">F-2</strain>
    </source>
</reference>